<accession>A0AAU0F205</accession>
<reference evidence="2" key="1">
    <citation type="submission" date="2023-10" db="EMBL/GenBank/DDBJ databases">
        <title>Characterization and whole genome sequencing of a novel strain of Bergeyella porcorum QD2021 isolated from pig.</title>
        <authorList>
            <person name="Liu G."/>
            <person name="Chen C."/>
            <person name="Han X."/>
        </authorList>
    </citation>
    <scope>NUCLEOTIDE SEQUENCE</scope>
    <source>
        <strain evidence="2">QD2021</strain>
    </source>
</reference>
<dbReference type="InterPro" id="IPR045474">
    <property type="entry name" value="GEVED"/>
</dbReference>
<feature type="domain" description="Fibronectin type-III" evidence="1">
    <location>
        <begin position="651"/>
        <end position="735"/>
    </location>
</feature>
<protein>
    <submittedName>
        <fullName evidence="2">Fibronectin type III domain-containing protein</fullName>
    </submittedName>
</protein>
<evidence type="ECO:0000259" key="1">
    <source>
        <dbReference type="PROSITE" id="PS50853"/>
    </source>
</evidence>
<name>A0AAU0F205_9FLAO</name>
<dbReference type="InterPro" id="IPR024079">
    <property type="entry name" value="MetalloPept_cat_dom_sf"/>
</dbReference>
<dbReference type="Pfam" id="PF13583">
    <property type="entry name" value="Reprolysin_4"/>
    <property type="match status" value="1"/>
</dbReference>
<dbReference type="InterPro" id="IPR013783">
    <property type="entry name" value="Ig-like_fold"/>
</dbReference>
<dbReference type="Gene3D" id="3.40.390.10">
    <property type="entry name" value="Collagenase (Catalytic Domain)"/>
    <property type="match status" value="1"/>
</dbReference>
<keyword evidence="3" id="KW-1185">Reference proteome</keyword>
<organism evidence="2 3">
    <name type="scientific">Bergeyella porcorum</name>
    <dbReference type="NCBI Taxonomy" id="1735111"/>
    <lineage>
        <taxon>Bacteria</taxon>
        <taxon>Pseudomonadati</taxon>
        <taxon>Bacteroidota</taxon>
        <taxon>Flavobacteriia</taxon>
        <taxon>Flavobacteriales</taxon>
        <taxon>Weeksellaceae</taxon>
        <taxon>Bergeyella</taxon>
    </lineage>
</organism>
<dbReference type="RefSeq" id="WP_327984979.1">
    <property type="nucleotide sequence ID" value="NZ_CP136426.1"/>
</dbReference>
<dbReference type="InterPro" id="IPR003961">
    <property type="entry name" value="FN3_dom"/>
</dbReference>
<dbReference type="EMBL" id="CP136426">
    <property type="protein sequence ID" value="WOC51337.1"/>
    <property type="molecule type" value="Genomic_DNA"/>
</dbReference>
<dbReference type="CDD" id="cd00063">
    <property type="entry name" value="FN3"/>
    <property type="match status" value="1"/>
</dbReference>
<dbReference type="Gene3D" id="2.60.40.10">
    <property type="entry name" value="Immunoglobulins"/>
    <property type="match status" value="2"/>
</dbReference>
<dbReference type="SUPFAM" id="SSF55486">
    <property type="entry name" value="Metalloproteases ('zincins'), catalytic domain"/>
    <property type="match status" value="1"/>
</dbReference>
<dbReference type="PROSITE" id="PS50853">
    <property type="entry name" value="FN3"/>
    <property type="match status" value="1"/>
</dbReference>
<evidence type="ECO:0000313" key="2">
    <source>
        <dbReference type="EMBL" id="WOC51337.1"/>
    </source>
</evidence>
<sequence length="910" mass="99757">MKKIILALSVISGSMLYAQNYWKKAESVALSGKQQYNTYQLDLQSLRNYLAQSSTAKGSQATLVIPTLEGKLETFYIKSLPVVSEAMAARYQLGSYYGVSTENPHRTVRFSVSPYNFQSMIMEGNKMQFIDPERTTKDLYIVKEKSNKTHSGKAFECTTDEHIEEKNQIKALYKKVSTQKFVNTYSSAFDQKYRTLRLAVSVTGEYTRDFGGTAQALAQINATLTRVNGVFEKELAVHFNLVDAPQIIFDNPATDPYSDAFTGASGAWNIELQETLTNMVGEDNYDIGHLFGASGGGGNAGCIGCICVSPTESVPRGKGSGYTSPADGRAFGDTFDIDYVAHEIGHQMGANHTFSHGIENTGVQVEPGSGSTIMGYAGITDYNVQGNSDAYFSVASLKQMQYNLVNKSCDVETPITNTPPQISALKNYTIPKGTAFVLNAQVTDAENDPLTYTWEQENSALSPISEVSPTRTDGANFRSIAPSETPVRYFPKLSSVMNGELTKVSDWETVSNVKRDLYFALTVRDNHPVESEQQVTIANQVISVGTDGPFIIKNIGTIYTDGSEPISWDIANTNNAPYNVSNVKIDYTKDKGATWTTLVETTPNDGSENIALPSELVGQNIQVRVSAVDNVFYAVSQPLAVAVVEDCGADAPQNLVGQYLNDAILLSWNKTKDASYIVKYRIKGSNNWTEVNTNTASYQISDGDNGYTYEIQVAQVCNGVTSAFTNILEVSIPDVEYCKLIATDSTMEYISNISIDAEGQEAFSNNSEGNGYSDYSVDSSKIVTLKKGSQNNQLSVQVTFPKEEDHYETFSVWVDFNGDGQLSENERIIKDFIEDPSNDNVRTLTKTYTFNVPSDAVVNKSLRMRVALKVGPSINSAPASACEGNLIGAEKPSSQFKYGEVEDYKVRIVE</sequence>
<dbReference type="Pfam" id="PF20009">
    <property type="entry name" value="GEVED"/>
    <property type="match status" value="1"/>
</dbReference>
<gene>
    <name evidence="2" type="ORF">BPO_0690</name>
</gene>
<evidence type="ECO:0000313" key="3">
    <source>
        <dbReference type="Proteomes" id="UP001432059"/>
    </source>
</evidence>
<dbReference type="Proteomes" id="UP001432059">
    <property type="component" value="Chromosome"/>
</dbReference>
<dbReference type="InterPro" id="IPR036116">
    <property type="entry name" value="FN3_sf"/>
</dbReference>
<dbReference type="SUPFAM" id="SSF49265">
    <property type="entry name" value="Fibronectin type III"/>
    <property type="match status" value="1"/>
</dbReference>
<dbReference type="KEGG" id="bpor:BPO_0690"/>
<dbReference type="AlphaFoldDB" id="A0AAU0F205"/>
<dbReference type="GO" id="GO:0008237">
    <property type="term" value="F:metallopeptidase activity"/>
    <property type="evidence" value="ECO:0007669"/>
    <property type="project" value="InterPro"/>
</dbReference>
<proteinExistence type="predicted"/>